<proteinExistence type="predicted"/>
<accession>A0A517XLA2</accession>
<gene>
    <name evidence="1" type="ORF">ETAA1_01700</name>
</gene>
<reference evidence="1 2" key="1">
    <citation type="submission" date="2019-02" db="EMBL/GenBank/DDBJ databases">
        <title>Deep-cultivation of Planctomycetes and their phenomic and genomic characterization uncovers novel biology.</title>
        <authorList>
            <person name="Wiegand S."/>
            <person name="Jogler M."/>
            <person name="Boedeker C."/>
            <person name="Pinto D."/>
            <person name="Vollmers J."/>
            <person name="Rivas-Marin E."/>
            <person name="Kohn T."/>
            <person name="Peeters S.H."/>
            <person name="Heuer A."/>
            <person name="Rast P."/>
            <person name="Oberbeckmann S."/>
            <person name="Bunk B."/>
            <person name="Jeske O."/>
            <person name="Meyerdierks A."/>
            <person name="Storesund J.E."/>
            <person name="Kallscheuer N."/>
            <person name="Luecker S."/>
            <person name="Lage O.M."/>
            <person name="Pohl T."/>
            <person name="Merkel B.J."/>
            <person name="Hornburger P."/>
            <person name="Mueller R.-W."/>
            <person name="Bruemmer F."/>
            <person name="Labrenz M."/>
            <person name="Spormann A.M."/>
            <person name="Op den Camp H."/>
            <person name="Overmann J."/>
            <person name="Amann R."/>
            <person name="Jetten M.S.M."/>
            <person name="Mascher T."/>
            <person name="Medema M.H."/>
            <person name="Devos D.P."/>
            <person name="Kaster A.-K."/>
            <person name="Ovreas L."/>
            <person name="Rohde M."/>
            <person name="Galperin M.Y."/>
            <person name="Jogler C."/>
        </authorList>
    </citation>
    <scope>NUCLEOTIDE SEQUENCE [LARGE SCALE GENOMIC DNA]</scope>
    <source>
        <strain evidence="1 2">ETA_A1</strain>
    </source>
</reference>
<sequence length="157" mass="17074">MPTTIDATLARAAQLRAAGCSWESVAAQLGKAVETVLKWPEKYADRWPPLLADAEKRVAVEAGAEAVLILRQLLRAEDEKVRRDAARFLLELRFKLVAPPDTSDPLPTPRSADARRLVAFLESHSDDDLARLAATVHTAATPAPPVAELQRHPDGAD</sequence>
<name>A0A517XLA2_9BACT</name>
<dbReference type="AlphaFoldDB" id="A0A517XLA2"/>
<dbReference type="EMBL" id="CP036273">
    <property type="protein sequence ID" value="QDU18285.1"/>
    <property type="molecule type" value="Genomic_DNA"/>
</dbReference>
<dbReference type="RefSeq" id="WP_145233453.1">
    <property type="nucleotide sequence ID" value="NZ_CP036273.1"/>
</dbReference>
<organism evidence="1 2">
    <name type="scientific">Urbifossiella limnaea</name>
    <dbReference type="NCBI Taxonomy" id="2528023"/>
    <lineage>
        <taxon>Bacteria</taxon>
        <taxon>Pseudomonadati</taxon>
        <taxon>Planctomycetota</taxon>
        <taxon>Planctomycetia</taxon>
        <taxon>Gemmatales</taxon>
        <taxon>Gemmataceae</taxon>
        <taxon>Urbifossiella</taxon>
    </lineage>
</organism>
<keyword evidence="2" id="KW-1185">Reference proteome</keyword>
<evidence type="ECO:0000313" key="1">
    <source>
        <dbReference type="EMBL" id="QDU18285.1"/>
    </source>
</evidence>
<protein>
    <submittedName>
        <fullName evidence="1">Uncharacterized protein</fullName>
    </submittedName>
</protein>
<dbReference type="Proteomes" id="UP000319576">
    <property type="component" value="Chromosome"/>
</dbReference>
<evidence type="ECO:0000313" key="2">
    <source>
        <dbReference type="Proteomes" id="UP000319576"/>
    </source>
</evidence>
<dbReference type="KEGG" id="uli:ETAA1_01700"/>